<keyword evidence="1" id="KW-0472">Membrane</keyword>
<dbReference type="EMBL" id="EF101928">
    <property type="protein sequence ID" value="ABT16230.1"/>
    <property type="molecule type" value="Genomic_DNA"/>
</dbReference>
<sequence length="116" mass="12904">MRKLPYWSIAAFAITGLILGIITGKINKEINLAIHKKFKHDGPAVTGLSLVIQFFVIIGILFLAATYMPWINPDDLGGGVASFAMGNLYFTCQFHFVQELSKFVDGRFDGLERYSS</sequence>
<evidence type="ECO:0000313" key="3">
    <source>
        <dbReference type="Proteomes" id="UP000202420"/>
    </source>
</evidence>
<proteinExistence type="predicted"/>
<name>A7K856_9PHYC</name>
<evidence type="ECO:0000313" key="2">
    <source>
        <dbReference type="EMBL" id="ABT16230.1"/>
    </source>
</evidence>
<keyword evidence="1" id="KW-0812">Transmembrane</keyword>
<reference evidence="2 3" key="1">
    <citation type="submission" date="2006-09" db="EMBL/GenBank/DDBJ databases">
        <title>Sequence and annotation of the 288-kb ATCV-1 virus that infects an endosymbiotic Chlorella strain of the heliozoon Acanthocystis turfacea.</title>
        <authorList>
            <person name="Fitzgerald L.A."/>
            <person name="Graves M.V."/>
            <person name="Li X."/>
            <person name="Pfitzner A.J.P."/>
            <person name="Hartigan J."/>
            <person name="Van Etten J.L."/>
        </authorList>
    </citation>
    <scope>NUCLEOTIDE SEQUENCE [LARGE SCALE GENOMIC DNA]</scope>
    <source>
        <strain evidence="2 3">ATCV-1</strain>
    </source>
</reference>
<dbReference type="OrthoDB" id="18938at10239"/>
<protein>
    <submittedName>
        <fullName evidence="2">Uncharacterized protein Z096L</fullName>
    </submittedName>
</protein>
<dbReference type="Proteomes" id="UP000202420">
    <property type="component" value="Segment"/>
</dbReference>
<dbReference type="GeneID" id="5470559"/>
<feature type="transmembrane region" description="Helical" evidence="1">
    <location>
        <begin position="45"/>
        <end position="70"/>
    </location>
</feature>
<dbReference type="RefSeq" id="YP_001426577.1">
    <property type="nucleotide sequence ID" value="NC_008724.1"/>
</dbReference>
<keyword evidence="3" id="KW-1185">Reference proteome</keyword>
<organism evidence="2 3">
    <name type="scientific">Chlorovirus heliozoae</name>
    <dbReference type="NCBI Taxonomy" id="322019"/>
    <lineage>
        <taxon>Viruses</taxon>
        <taxon>Varidnaviria</taxon>
        <taxon>Bamfordvirae</taxon>
        <taxon>Nucleocytoviricota</taxon>
        <taxon>Megaviricetes</taxon>
        <taxon>Algavirales</taxon>
        <taxon>Phycodnaviridae</taxon>
        <taxon>Chlorovirus</taxon>
    </lineage>
</organism>
<accession>A7K856</accession>
<feature type="transmembrane region" description="Helical" evidence="1">
    <location>
        <begin position="76"/>
        <end position="97"/>
    </location>
</feature>
<evidence type="ECO:0000256" key="1">
    <source>
        <dbReference type="SAM" id="Phobius"/>
    </source>
</evidence>
<gene>
    <name evidence="2" type="primary">Z096L</name>
    <name evidence="2" type="ORF">ATCV1_Z096L</name>
</gene>
<dbReference type="KEGG" id="vg:5470559"/>
<keyword evidence="1" id="KW-1133">Transmembrane helix</keyword>
<feature type="transmembrane region" description="Helical" evidence="1">
    <location>
        <begin position="6"/>
        <end position="24"/>
    </location>
</feature>